<organism evidence="2">
    <name type="scientific">Klebsiella pneumoniae</name>
    <dbReference type="NCBI Taxonomy" id="573"/>
    <lineage>
        <taxon>Bacteria</taxon>
        <taxon>Pseudomonadati</taxon>
        <taxon>Pseudomonadota</taxon>
        <taxon>Gammaproteobacteria</taxon>
        <taxon>Enterobacterales</taxon>
        <taxon>Enterobacteriaceae</taxon>
        <taxon>Klebsiella/Raoultella group</taxon>
        <taxon>Klebsiella</taxon>
        <taxon>Klebsiella pneumoniae complex</taxon>
    </lineage>
</organism>
<dbReference type="GO" id="GO:0006508">
    <property type="term" value="P:proteolysis"/>
    <property type="evidence" value="ECO:0007669"/>
    <property type="project" value="InterPro"/>
</dbReference>
<feature type="domain" description="Peptidase S8/S53" evidence="1">
    <location>
        <begin position="273"/>
        <end position="545"/>
    </location>
</feature>
<accession>A0A486VLT4</accession>
<proteinExistence type="predicted"/>
<dbReference type="InterPro" id="IPR000209">
    <property type="entry name" value="Peptidase_S8/S53_dom"/>
</dbReference>
<reference evidence="2" key="1">
    <citation type="submission" date="2019-03" db="EMBL/GenBank/DDBJ databases">
        <authorList>
            <consortium name="Pathogen Informatics"/>
        </authorList>
    </citation>
    <scope>NUCLEOTIDE SEQUENCE</scope>
    <source>
        <strain evidence="2">5012STDY7626360</strain>
    </source>
</reference>
<dbReference type="Pfam" id="PF00082">
    <property type="entry name" value="Peptidase_S8"/>
    <property type="match status" value="1"/>
</dbReference>
<dbReference type="Gene3D" id="3.40.50.200">
    <property type="entry name" value="Peptidase S8/S53 domain"/>
    <property type="match status" value="1"/>
</dbReference>
<dbReference type="InterPro" id="IPR036852">
    <property type="entry name" value="Peptidase_S8/S53_dom_sf"/>
</dbReference>
<evidence type="ECO:0000259" key="1">
    <source>
        <dbReference type="Pfam" id="PF00082"/>
    </source>
</evidence>
<sequence>MATNFLIGRGELLASAVVGPRRGMDKSEVYTFAEAKQRLIPQVEQATSDLDDLPAVACPNDFAVATLTLNPSYIARSFFPDTLLRENNLQSIGSKTVKIKPDGWKRKAEVTEFPTTQIFVAGKRSSFKNIIPWVQSLDDGSDEAIDFARIEMFSAYKPEERIVPFSNREAGEFFEVGIHLLPSNNSDLVQSAFMGYAEDNGITLYSELSFTAGNLWFVPVQCGQEKIETLSLFTFVRVIRPVPPLRGIRPIQRASGVKIQTLLPSDPPVSDLRVAILDGGLPKQHSIQKWLNSYRVMDDGASDDSDALQHGLAVTSAFLFGPLKARTMAPRPYSYVDHLRVLDADICNEHPLELYRTLGLIEEVLLSRQYQFINLSLGPNLPIEDSEVHAWTSVIDDLLSDGETLMTIAVGNNGEMDKESGNARIQVPADSVNGLSIGAANSTDSNKWARSSYSAMGPGRSPGVIKPDLVTFGGEEREYFHVLTDDTNPVIAPQMGTSFAAPYALRTAVGIKALLGGDLTTLAIKALMIHSCSQKDYSHAEVGWGKLPENINDIIVSPNGVARIVYQGELKPGKYLRAALPIPDGGLNGMVNLTATFCFSTSVDPQDSASYTKAGLEISFRPDESKKKQGAQNADTKGFFELKKYANEQERRSDMGKWETVLHASKSMRGTSLNKPVFDIHYNARQGGGAIQGNKAEKIKYALILTITANKHPDLYNDILRSYNQILAPIQPQATIPVRT</sequence>
<evidence type="ECO:0000313" key="2">
    <source>
        <dbReference type="EMBL" id="VGM51740.1"/>
    </source>
</evidence>
<dbReference type="CDD" id="cd04847">
    <property type="entry name" value="Peptidases_S8_Subtilisin_like_2"/>
    <property type="match status" value="1"/>
</dbReference>
<dbReference type="AlphaFoldDB" id="A0A486VLT4"/>
<gene>
    <name evidence="2" type="ORF">SAMEA4873561_04081</name>
</gene>
<dbReference type="InterPro" id="IPR034074">
    <property type="entry name" value="Y4bN_pept_dom"/>
</dbReference>
<dbReference type="GO" id="GO:0004252">
    <property type="term" value="F:serine-type endopeptidase activity"/>
    <property type="evidence" value="ECO:0007669"/>
    <property type="project" value="InterPro"/>
</dbReference>
<dbReference type="EMBL" id="CAAHDG010000012">
    <property type="protein sequence ID" value="VGM51740.1"/>
    <property type="molecule type" value="Genomic_DNA"/>
</dbReference>
<protein>
    <recommendedName>
        <fullName evidence="1">Peptidase S8/S53 domain-containing protein</fullName>
    </recommendedName>
</protein>
<dbReference type="RefSeq" id="WP_004213103.1">
    <property type="nucleotide sequence ID" value="NZ_CAAGTZ010000019.1"/>
</dbReference>
<dbReference type="SUPFAM" id="SSF52743">
    <property type="entry name" value="Subtilisin-like"/>
    <property type="match status" value="1"/>
</dbReference>
<name>A0A486VLT4_KLEPN</name>